<name>A0AAJ6B4P5_9MICO</name>
<reference evidence="4" key="1">
    <citation type="submission" date="2023-03" db="EMBL/GenBank/DDBJ databases">
        <title>Andean soil-derived lignocellulolytic bacterial consortium as a source of novel taxa and putative plastic-active enzymes.</title>
        <authorList>
            <person name="Diaz-Garcia L."/>
            <person name="Chuvochina M."/>
            <person name="Feuerriegel G."/>
            <person name="Bunk B."/>
            <person name="Sproer C."/>
            <person name="Streit W.R."/>
            <person name="Rodriguez L.M."/>
            <person name="Overmann J."/>
            <person name="Jimenez D.J."/>
        </authorList>
    </citation>
    <scope>NUCLEOTIDE SEQUENCE</scope>
    <source>
        <strain evidence="4">MAG 4610</strain>
    </source>
</reference>
<accession>A0AAJ6B4P5</accession>
<dbReference type="InterPro" id="IPR003477">
    <property type="entry name" value="PemK-like"/>
</dbReference>
<organism evidence="4 5">
    <name type="scientific">Candidatus Microbacterium phytovorans</name>
    <dbReference type="NCBI Taxonomy" id="3121374"/>
    <lineage>
        <taxon>Bacteria</taxon>
        <taxon>Bacillati</taxon>
        <taxon>Actinomycetota</taxon>
        <taxon>Actinomycetes</taxon>
        <taxon>Micrococcales</taxon>
        <taxon>Microbacteriaceae</taxon>
        <taxon>Microbacterium</taxon>
    </lineage>
</organism>
<dbReference type="InterPro" id="IPR011067">
    <property type="entry name" value="Plasmid_toxin/cell-grow_inhib"/>
</dbReference>
<evidence type="ECO:0000256" key="2">
    <source>
        <dbReference type="ARBA" id="ARBA00022649"/>
    </source>
</evidence>
<gene>
    <name evidence="4" type="ORF">P0Y48_03900</name>
</gene>
<dbReference type="GO" id="GO:0003677">
    <property type="term" value="F:DNA binding"/>
    <property type="evidence" value="ECO:0007669"/>
    <property type="project" value="InterPro"/>
</dbReference>
<evidence type="ECO:0000313" key="5">
    <source>
        <dbReference type="Proteomes" id="UP001213972"/>
    </source>
</evidence>
<proteinExistence type="inferred from homology"/>
<dbReference type="SUPFAM" id="SSF50118">
    <property type="entry name" value="Cell growth inhibitor/plasmid maintenance toxic component"/>
    <property type="match status" value="1"/>
</dbReference>
<dbReference type="Gene3D" id="2.30.30.110">
    <property type="match status" value="1"/>
</dbReference>
<evidence type="ECO:0000313" key="4">
    <source>
        <dbReference type="EMBL" id="WEK14359.1"/>
    </source>
</evidence>
<evidence type="ECO:0000256" key="1">
    <source>
        <dbReference type="ARBA" id="ARBA00007521"/>
    </source>
</evidence>
<dbReference type="Proteomes" id="UP001213972">
    <property type="component" value="Chromosome"/>
</dbReference>
<sequence length="178" mass="19390">MGGSRSGSVIRDLFRTVTDVLRGGRTSEHAPSQEAEASAGSASRTIEIDPRDAHDLRLTYAPDPDGDPDAGEIVWTWVPYAENDGRGKDRPVLIIGRQDAAHVYAVKLTSKSHDGDRDFLPLGTGEWDPAGRASWVDVDQLYSVPVDGIRREASALDIDRFTTVARALQVRYGWDAGS</sequence>
<evidence type="ECO:0000256" key="3">
    <source>
        <dbReference type="SAM" id="MobiDB-lite"/>
    </source>
</evidence>
<dbReference type="EMBL" id="CP119321">
    <property type="protein sequence ID" value="WEK14359.1"/>
    <property type="molecule type" value="Genomic_DNA"/>
</dbReference>
<feature type="region of interest" description="Disordered" evidence="3">
    <location>
        <begin position="22"/>
        <end position="48"/>
    </location>
</feature>
<comment type="similarity">
    <text evidence="1">Belongs to the PemK/MazF family.</text>
</comment>
<feature type="compositionally biased region" description="Low complexity" evidence="3">
    <location>
        <begin position="30"/>
        <end position="43"/>
    </location>
</feature>
<dbReference type="AlphaFoldDB" id="A0AAJ6B4P5"/>
<keyword evidence="2" id="KW-1277">Toxin-antitoxin system</keyword>
<protein>
    <submittedName>
        <fullName evidence="4">Type II toxin-antitoxin system PemK/MazF family toxin</fullName>
    </submittedName>
</protein>
<dbReference type="Pfam" id="PF02452">
    <property type="entry name" value="PemK_toxin"/>
    <property type="match status" value="1"/>
</dbReference>